<keyword evidence="2" id="KW-0238">DNA-binding</keyword>
<evidence type="ECO:0000313" key="6">
    <source>
        <dbReference type="EMBL" id="MCA5892315.1"/>
    </source>
</evidence>
<protein>
    <submittedName>
        <fullName evidence="6">TetR/AcrR family transcriptional regulator</fullName>
    </submittedName>
</protein>
<accession>A0ABS7ZBA3</accession>
<evidence type="ECO:0000259" key="4">
    <source>
        <dbReference type="Pfam" id="PF00440"/>
    </source>
</evidence>
<dbReference type="SUPFAM" id="SSF46689">
    <property type="entry name" value="Homeodomain-like"/>
    <property type="match status" value="1"/>
</dbReference>
<dbReference type="Gene3D" id="1.10.10.60">
    <property type="entry name" value="Homeodomain-like"/>
    <property type="match status" value="1"/>
</dbReference>
<feature type="domain" description="HTH-type transcriptional regulator MT1864/Rv1816-like C-terminal" evidence="5">
    <location>
        <begin position="92"/>
        <end position="181"/>
    </location>
</feature>
<dbReference type="Gene3D" id="1.10.357.10">
    <property type="entry name" value="Tetracycline Repressor, domain 2"/>
    <property type="match status" value="1"/>
</dbReference>
<keyword evidence="7" id="KW-1185">Reference proteome</keyword>
<dbReference type="PANTHER" id="PTHR30055">
    <property type="entry name" value="HTH-TYPE TRANSCRIPTIONAL REGULATOR RUTR"/>
    <property type="match status" value="1"/>
</dbReference>
<evidence type="ECO:0000256" key="2">
    <source>
        <dbReference type="ARBA" id="ARBA00023125"/>
    </source>
</evidence>
<feature type="domain" description="HTH tetR-type" evidence="4">
    <location>
        <begin position="19"/>
        <end position="65"/>
    </location>
</feature>
<evidence type="ECO:0000313" key="7">
    <source>
        <dbReference type="Proteomes" id="UP001319870"/>
    </source>
</evidence>
<keyword evidence="1" id="KW-0805">Transcription regulation</keyword>
<dbReference type="InterPro" id="IPR050109">
    <property type="entry name" value="HTH-type_TetR-like_transc_reg"/>
</dbReference>
<keyword evidence="3" id="KW-0804">Transcription</keyword>
<dbReference type="RefSeq" id="WP_225564064.1">
    <property type="nucleotide sequence ID" value="NZ_JAIXCQ010000001.1"/>
</dbReference>
<dbReference type="Pfam" id="PF00440">
    <property type="entry name" value="TetR_N"/>
    <property type="match status" value="1"/>
</dbReference>
<evidence type="ECO:0000259" key="5">
    <source>
        <dbReference type="Pfam" id="PF13305"/>
    </source>
</evidence>
<dbReference type="InterPro" id="IPR025996">
    <property type="entry name" value="MT1864/Rv1816-like_C"/>
</dbReference>
<dbReference type="SUPFAM" id="SSF48498">
    <property type="entry name" value="Tetracyclin repressor-like, C-terminal domain"/>
    <property type="match status" value="1"/>
</dbReference>
<evidence type="ECO:0000256" key="1">
    <source>
        <dbReference type="ARBA" id="ARBA00023015"/>
    </source>
</evidence>
<dbReference type="InterPro" id="IPR001647">
    <property type="entry name" value="HTH_TetR"/>
</dbReference>
<comment type="caution">
    <text evidence="6">The sequence shown here is derived from an EMBL/GenBank/DDBJ whole genome shotgun (WGS) entry which is preliminary data.</text>
</comment>
<dbReference type="PANTHER" id="PTHR30055:SF234">
    <property type="entry name" value="HTH-TYPE TRANSCRIPTIONAL REGULATOR BETI"/>
    <property type="match status" value="1"/>
</dbReference>
<dbReference type="EMBL" id="JAIXCQ010000001">
    <property type="protein sequence ID" value="MCA5892315.1"/>
    <property type="molecule type" value="Genomic_DNA"/>
</dbReference>
<sequence length="204" mass="21615">MAPSSPRRARQLSERRDRILAAARDLAEEQGWEAVTTRRLADAIEYSQPVLYGHFPQGRTEIVTAVALTGFEELAVALGSLGDAGSDAERMRALVRAYLDFAGRHPATYDAMFLLPVLVPFASDDTPAVVRQGFDAITSTLSRLESPPDDVGTAAEVLWGAVHGLAALHRAGRLAAGNEDLRIEALVRLVAGGAGSRDPGASAG</sequence>
<evidence type="ECO:0000256" key="3">
    <source>
        <dbReference type="ARBA" id="ARBA00023163"/>
    </source>
</evidence>
<reference evidence="6 7" key="1">
    <citation type="submission" date="2021-09" db="EMBL/GenBank/DDBJ databases">
        <title>Isoptericola luteus sp. nov., a novel bacterium isolated from Harbin, the capital city of Heilongjiang province.</title>
        <authorList>
            <person name="Li J."/>
        </authorList>
    </citation>
    <scope>NUCLEOTIDE SEQUENCE [LARGE SCALE GENOMIC DNA]</scope>
    <source>
        <strain evidence="6 7">NEAU-Y5</strain>
    </source>
</reference>
<dbReference type="Pfam" id="PF13305">
    <property type="entry name" value="TetR_C_33"/>
    <property type="match status" value="1"/>
</dbReference>
<dbReference type="InterPro" id="IPR036271">
    <property type="entry name" value="Tet_transcr_reg_TetR-rel_C_sf"/>
</dbReference>
<proteinExistence type="predicted"/>
<gene>
    <name evidence="6" type="ORF">LEP48_02985</name>
</gene>
<dbReference type="InterPro" id="IPR009057">
    <property type="entry name" value="Homeodomain-like_sf"/>
</dbReference>
<dbReference type="Proteomes" id="UP001319870">
    <property type="component" value="Unassembled WGS sequence"/>
</dbReference>
<organism evidence="6 7">
    <name type="scientific">Isoptericola luteus</name>
    <dbReference type="NCBI Taxonomy" id="2879484"/>
    <lineage>
        <taxon>Bacteria</taxon>
        <taxon>Bacillati</taxon>
        <taxon>Actinomycetota</taxon>
        <taxon>Actinomycetes</taxon>
        <taxon>Micrococcales</taxon>
        <taxon>Promicromonosporaceae</taxon>
        <taxon>Isoptericola</taxon>
    </lineage>
</organism>
<name>A0ABS7ZBA3_9MICO</name>